<keyword evidence="8" id="KW-1185">Reference proteome</keyword>
<feature type="domain" description="PNPLA" evidence="6">
    <location>
        <begin position="28"/>
        <end position="218"/>
    </location>
</feature>
<keyword evidence="2 4" id="KW-0442">Lipid degradation</keyword>
<dbReference type="InterPro" id="IPR050301">
    <property type="entry name" value="NTE"/>
</dbReference>
<dbReference type="Gene3D" id="3.40.1090.10">
    <property type="entry name" value="Cytosolic phospholipase A2 catalytic domain"/>
    <property type="match status" value="2"/>
</dbReference>
<feature type="signal peptide" evidence="5">
    <location>
        <begin position="1"/>
        <end position="20"/>
    </location>
</feature>
<feature type="short sequence motif" description="DGA/G" evidence="4">
    <location>
        <begin position="205"/>
        <end position="207"/>
    </location>
</feature>
<feature type="chain" id="PRO_5047369125" evidence="5">
    <location>
        <begin position="21"/>
        <end position="740"/>
    </location>
</feature>
<feature type="short sequence motif" description="GXSXG" evidence="4">
    <location>
        <begin position="59"/>
        <end position="63"/>
    </location>
</feature>
<evidence type="ECO:0000256" key="3">
    <source>
        <dbReference type="ARBA" id="ARBA00023098"/>
    </source>
</evidence>
<dbReference type="PROSITE" id="PS51635">
    <property type="entry name" value="PNPLA"/>
    <property type="match status" value="1"/>
</dbReference>
<protein>
    <submittedName>
        <fullName evidence="7">Patatin-like phospholipase family protein</fullName>
    </submittedName>
</protein>
<dbReference type="Pfam" id="PF01734">
    <property type="entry name" value="Patatin"/>
    <property type="match status" value="1"/>
</dbReference>
<proteinExistence type="predicted"/>
<feature type="active site" description="Nucleophile" evidence="4">
    <location>
        <position position="61"/>
    </location>
</feature>
<keyword evidence="3 4" id="KW-0443">Lipid metabolism</keyword>
<dbReference type="InterPro" id="IPR043864">
    <property type="entry name" value="Omp85-like_dom"/>
</dbReference>
<dbReference type="CDD" id="cd07205">
    <property type="entry name" value="Pat_PNPLA6_PNPLA7_NTE1_like"/>
    <property type="match status" value="1"/>
</dbReference>
<dbReference type="Proteomes" id="UP000708576">
    <property type="component" value="Unassembled WGS sequence"/>
</dbReference>
<dbReference type="PANTHER" id="PTHR14226:SF29">
    <property type="entry name" value="NEUROPATHY TARGET ESTERASE SWS"/>
    <property type="match status" value="1"/>
</dbReference>
<dbReference type="PANTHER" id="PTHR14226">
    <property type="entry name" value="NEUROPATHY TARGET ESTERASE/SWISS CHEESE D.MELANOGASTER"/>
    <property type="match status" value="1"/>
</dbReference>
<evidence type="ECO:0000259" key="6">
    <source>
        <dbReference type="PROSITE" id="PS51635"/>
    </source>
</evidence>
<sequence length="740" mass="82421">MNKYLSILLFFLCFTATTHAQQRAKVGLSLSGGGAKGMAHIGILKAIDKAGLKIDYITGTSMGSIIGAMYAAGYSGEKIEEIAGQLDWDKLLSGKPSFYDVNLYEKQEYENSALTIPFEGSKPALTTGLIESEEIWLQFSEIFFPVKDVKDFSQFNIPFKCIATDLSTGDAVVLDKGELVFALRASMAIPGVFPAVPYNDTELVDGGIIRNFPVTDLKEMGADYVIGVNLFAGLSHASELKSAVDVMYQITNYRDAADLVKEKALCNLLIEPPLTEYTAGSFSDVDTIMRIGNAMGEIYYPYFKHLADSLNAIENIPHQVEGRLPENKSITVDSISVIGLQRTSDESLLHILDVEKGETYSASDLNDKFRRAYAGLNYAYTYYVIEPSEENHGVLKCIAKENPSSHLNIGLSYHSFTNAGVTVGYSWRNLINNQSYSLAKASLSENWRVRLLHRQLFGDKLNRGLQLSMESDRLNIPIYEDSQQLYQFKGIFNNINVEFFQLLNSQSSIGVVGNYFFNSFNPSISATTLKGNLSRFSVNANFKHNSLDRRNLPRSGKNTELKISAGFSRHYKYDLSAFNAGDSTFTISKPLLKFKFKHDAYQALSSRWSLFENIQAGYIANSEDIVFDGFFIGGIQQVYNNQLNFVGFQDAQITTSSIMSFGLGAQYKMVSELYTLLRANIGITDFDNPFKKNSFDDATFVSGAAVSVAYYFSALPIEFSFMYSPNIDKLYTHINIGFAF</sequence>
<dbReference type="Pfam" id="PF19143">
    <property type="entry name" value="Omp85_2"/>
    <property type="match status" value="1"/>
</dbReference>
<dbReference type="InterPro" id="IPR010827">
    <property type="entry name" value="BamA/TamA_POTRA"/>
</dbReference>
<dbReference type="EMBL" id="JAGUCO010000006">
    <property type="protein sequence ID" value="MBS2098779.1"/>
    <property type="molecule type" value="Genomic_DNA"/>
</dbReference>
<dbReference type="Gene3D" id="3.10.20.310">
    <property type="entry name" value="membrane protein fhac"/>
    <property type="match status" value="1"/>
</dbReference>
<accession>A0ABS5JVA5</accession>
<dbReference type="RefSeq" id="WP_212216021.1">
    <property type="nucleotide sequence ID" value="NZ_JAGUCO010000006.1"/>
</dbReference>
<keyword evidence="1 4" id="KW-0378">Hydrolase</keyword>
<evidence type="ECO:0000313" key="8">
    <source>
        <dbReference type="Proteomes" id="UP000708576"/>
    </source>
</evidence>
<organism evidence="7 8">
    <name type="scientific">Carboxylicivirga linearis</name>
    <dbReference type="NCBI Taxonomy" id="1628157"/>
    <lineage>
        <taxon>Bacteria</taxon>
        <taxon>Pseudomonadati</taxon>
        <taxon>Bacteroidota</taxon>
        <taxon>Bacteroidia</taxon>
        <taxon>Marinilabiliales</taxon>
        <taxon>Marinilabiliaceae</taxon>
        <taxon>Carboxylicivirga</taxon>
    </lineage>
</organism>
<reference evidence="7 8" key="1">
    <citation type="journal article" date="2015" name="Int. J. Syst. Evol. Microbiol.">
        <title>Carboxylicivirga linearis sp. nov., isolated from a sea cucumber culture pond.</title>
        <authorList>
            <person name="Wang F.Q."/>
            <person name="Zhou Y.X."/>
            <person name="Lin X.Z."/>
            <person name="Chen G.J."/>
            <person name="Du Z.J."/>
        </authorList>
    </citation>
    <scope>NUCLEOTIDE SEQUENCE [LARGE SCALE GENOMIC DNA]</scope>
    <source>
        <strain evidence="7 8">FB218</strain>
    </source>
</reference>
<dbReference type="SUPFAM" id="SSF52151">
    <property type="entry name" value="FabD/lysophospholipase-like"/>
    <property type="match status" value="1"/>
</dbReference>
<feature type="active site" description="Proton acceptor" evidence="4">
    <location>
        <position position="205"/>
    </location>
</feature>
<dbReference type="InterPro" id="IPR016035">
    <property type="entry name" value="Acyl_Trfase/lysoPLipase"/>
</dbReference>
<keyword evidence="5" id="KW-0732">Signal</keyword>
<evidence type="ECO:0000256" key="5">
    <source>
        <dbReference type="SAM" id="SignalP"/>
    </source>
</evidence>
<dbReference type="Pfam" id="PF07244">
    <property type="entry name" value="POTRA"/>
    <property type="match status" value="1"/>
</dbReference>
<dbReference type="Gene3D" id="2.40.160.50">
    <property type="entry name" value="membrane protein fhac: a member of the omp85/tpsb transporter family"/>
    <property type="match status" value="1"/>
</dbReference>
<evidence type="ECO:0000256" key="4">
    <source>
        <dbReference type="PROSITE-ProRule" id="PRU01161"/>
    </source>
</evidence>
<name>A0ABS5JVA5_9BACT</name>
<feature type="short sequence motif" description="GXGXXG" evidence="4">
    <location>
        <begin position="32"/>
        <end position="37"/>
    </location>
</feature>
<evidence type="ECO:0000313" key="7">
    <source>
        <dbReference type="EMBL" id="MBS2098779.1"/>
    </source>
</evidence>
<evidence type="ECO:0000256" key="2">
    <source>
        <dbReference type="ARBA" id="ARBA00022963"/>
    </source>
</evidence>
<comment type="caution">
    <text evidence="7">The sequence shown here is derived from an EMBL/GenBank/DDBJ whole genome shotgun (WGS) entry which is preliminary data.</text>
</comment>
<evidence type="ECO:0000256" key="1">
    <source>
        <dbReference type="ARBA" id="ARBA00022801"/>
    </source>
</evidence>
<gene>
    <name evidence="7" type="ORF">KEM10_10860</name>
</gene>
<dbReference type="InterPro" id="IPR002641">
    <property type="entry name" value="PNPLA_dom"/>
</dbReference>